<gene>
    <name evidence="5" type="ORF">SAMN05421547_11853</name>
</gene>
<dbReference type="InterPro" id="IPR036388">
    <property type="entry name" value="WH-like_DNA-bd_sf"/>
</dbReference>
<evidence type="ECO:0000259" key="4">
    <source>
        <dbReference type="PROSITE" id="PS50043"/>
    </source>
</evidence>
<keyword evidence="2" id="KW-0238">DNA-binding</keyword>
<evidence type="ECO:0000256" key="3">
    <source>
        <dbReference type="ARBA" id="ARBA00023163"/>
    </source>
</evidence>
<dbReference type="AlphaFoldDB" id="A0A1H3S6K2"/>
<dbReference type="CDD" id="cd06170">
    <property type="entry name" value="LuxR_C_like"/>
    <property type="match status" value="1"/>
</dbReference>
<evidence type="ECO:0000256" key="2">
    <source>
        <dbReference type="ARBA" id="ARBA00023125"/>
    </source>
</evidence>
<dbReference type="PANTHER" id="PTHR44688:SF16">
    <property type="entry name" value="DNA-BINDING TRANSCRIPTIONAL ACTIVATOR DEVR_DOSR"/>
    <property type="match status" value="1"/>
</dbReference>
<dbReference type="GO" id="GO:0003677">
    <property type="term" value="F:DNA binding"/>
    <property type="evidence" value="ECO:0007669"/>
    <property type="project" value="UniProtKB-KW"/>
</dbReference>
<dbReference type="PRINTS" id="PR00038">
    <property type="entry name" value="HTHLUXR"/>
</dbReference>
<evidence type="ECO:0000313" key="6">
    <source>
        <dbReference type="Proteomes" id="UP000183417"/>
    </source>
</evidence>
<keyword evidence="1" id="KW-0805">Transcription regulation</keyword>
<proteinExistence type="predicted"/>
<dbReference type="Pfam" id="PF00196">
    <property type="entry name" value="GerE"/>
    <property type="match status" value="1"/>
</dbReference>
<dbReference type="Proteomes" id="UP000183417">
    <property type="component" value="Unassembled WGS sequence"/>
</dbReference>
<dbReference type="InterPro" id="IPR000792">
    <property type="entry name" value="Tscrpt_reg_LuxR_C"/>
</dbReference>
<keyword evidence="3" id="KW-0804">Transcription</keyword>
<dbReference type="EMBL" id="FNPE01000018">
    <property type="protein sequence ID" value="SDZ33131.1"/>
    <property type="molecule type" value="Genomic_DNA"/>
</dbReference>
<evidence type="ECO:0000256" key="1">
    <source>
        <dbReference type="ARBA" id="ARBA00023015"/>
    </source>
</evidence>
<dbReference type="GeneID" id="94694016"/>
<dbReference type="GO" id="GO:0006355">
    <property type="term" value="P:regulation of DNA-templated transcription"/>
    <property type="evidence" value="ECO:0007669"/>
    <property type="project" value="InterPro"/>
</dbReference>
<dbReference type="SMART" id="SM00421">
    <property type="entry name" value="HTH_LUXR"/>
    <property type="match status" value="1"/>
</dbReference>
<name>A0A1H3S6K2_9BURK</name>
<dbReference type="Gene3D" id="1.10.10.10">
    <property type="entry name" value="Winged helix-like DNA-binding domain superfamily/Winged helix DNA-binding domain"/>
    <property type="match status" value="1"/>
</dbReference>
<dbReference type="PROSITE" id="PS50043">
    <property type="entry name" value="HTH_LUXR_2"/>
    <property type="match status" value="1"/>
</dbReference>
<protein>
    <submittedName>
        <fullName evidence="5">Regulatory protein, luxR family</fullName>
    </submittedName>
</protein>
<dbReference type="PANTHER" id="PTHR44688">
    <property type="entry name" value="DNA-BINDING TRANSCRIPTIONAL ACTIVATOR DEVR_DOSR"/>
    <property type="match status" value="1"/>
</dbReference>
<organism evidence="5 6">
    <name type="scientific">Delftia lacustris</name>
    <dbReference type="NCBI Taxonomy" id="558537"/>
    <lineage>
        <taxon>Bacteria</taxon>
        <taxon>Pseudomonadati</taxon>
        <taxon>Pseudomonadota</taxon>
        <taxon>Betaproteobacteria</taxon>
        <taxon>Burkholderiales</taxon>
        <taxon>Comamonadaceae</taxon>
        <taxon>Delftia</taxon>
    </lineage>
</organism>
<evidence type="ECO:0000313" key="5">
    <source>
        <dbReference type="EMBL" id="SDZ33131.1"/>
    </source>
</evidence>
<dbReference type="RefSeq" id="WP_074923150.1">
    <property type="nucleotide sequence ID" value="NZ_CP141274.1"/>
</dbReference>
<sequence length="322" mass="36137">MDAAYNHLLLNLYRLSHEQPVEHFQDQALDLLKPVLPFDSAMWGSATMTAAGIDIHTIHLHRQPPEMLQAYEEVKHLDTAAQAVTMHPSETLAFEARTWFSGRHQGALRDYGRRFEQSHFFIGGMLNPSTLYTRWLTLFRARTDAHCTEGERQLLAALLPHVQQALELNRLTHLGQLRQGLARDRLGSALADPRGIIHHMDVVFEHASRAEWPGWQGPRLPAAVQTAAQGGAHRLVAHTLVITLFTQHGLLWLRARPRCAADGLSPREATVARLVVRGLTHKQIAVQLQRAPATVRNQIRSIYEKLGIANVASLAEALRLMD</sequence>
<reference evidence="5 6" key="1">
    <citation type="submission" date="2016-10" db="EMBL/GenBank/DDBJ databases">
        <authorList>
            <person name="de Groot N.N."/>
        </authorList>
    </citation>
    <scope>NUCLEOTIDE SEQUENCE [LARGE SCALE GENOMIC DNA]</scope>
    <source>
        <strain evidence="5 6">LMG 24775</strain>
    </source>
</reference>
<dbReference type="SUPFAM" id="SSF46894">
    <property type="entry name" value="C-terminal effector domain of the bipartite response regulators"/>
    <property type="match status" value="1"/>
</dbReference>
<feature type="domain" description="HTH luxR-type" evidence="4">
    <location>
        <begin position="257"/>
        <end position="322"/>
    </location>
</feature>
<dbReference type="InterPro" id="IPR016032">
    <property type="entry name" value="Sig_transdc_resp-reg_C-effctor"/>
</dbReference>
<accession>A0A1H3S6K2</accession>